<dbReference type="InterPro" id="IPR054844">
    <property type="entry name" value="TransRegBhcR"/>
</dbReference>
<evidence type="ECO:0000259" key="5">
    <source>
        <dbReference type="PROSITE" id="PS51078"/>
    </source>
</evidence>
<dbReference type="SUPFAM" id="SSF46785">
    <property type="entry name" value="Winged helix' DNA-binding domain"/>
    <property type="match status" value="1"/>
</dbReference>
<dbReference type="PANTHER" id="PTHR30136:SF24">
    <property type="entry name" value="HTH-TYPE TRANSCRIPTIONAL REPRESSOR ALLR"/>
    <property type="match status" value="1"/>
</dbReference>
<feature type="domain" description="IclR-ED" evidence="5">
    <location>
        <begin position="86"/>
        <end position="268"/>
    </location>
</feature>
<comment type="caution">
    <text evidence="6">The sequence shown here is derived from an EMBL/GenBank/DDBJ whole genome shotgun (WGS) entry which is preliminary data.</text>
</comment>
<evidence type="ECO:0000256" key="1">
    <source>
        <dbReference type="ARBA" id="ARBA00023015"/>
    </source>
</evidence>
<dbReference type="InterPro" id="IPR014757">
    <property type="entry name" value="Tscrpt_reg_IclR_C"/>
</dbReference>
<dbReference type="Gene3D" id="3.30.450.40">
    <property type="match status" value="1"/>
</dbReference>
<keyword evidence="2" id="KW-0238">DNA-binding</keyword>
<organism evidence="6 7">
    <name type="scientific">Hoeflea algicola</name>
    <dbReference type="NCBI Taxonomy" id="2983763"/>
    <lineage>
        <taxon>Bacteria</taxon>
        <taxon>Pseudomonadati</taxon>
        <taxon>Pseudomonadota</taxon>
        <taxon>Alphaproteobacteria</taxon>
        <taxon>Hyphomicrobiales</taxon>
        <taxon>Rhizobiaceae</taxon>
        <taxon>Hoeflea</taxon>
    </lineage>
</organism>
<name>A0ABT3ZFR3_9HYPH</name>
<dbReference type="Pfam" id="PF09339">
    <property type="entry name" value="HTH_IclR"/>
    <property type="match status" value="1"/>
</dbReference>
<evidence type="ECO:0000256" key="3">
    <source>
        <dbReference type="ARBA" id="ARBA00023163"/>
    </source>
</evidence>
<dbReference type="Pfam" id="PF01614">
    <property type="entry name" value="IclR_C"/>
    <property type="match status" value="1"/>
</dbReference>
<dbReference type="InterPro" id="IPR050707">
    <property type="entry name" value="HTH_MetabolicPath_Reg"/>
</dbReference>
<dbReference type="PROSITE" id="PS51077">
    <property type="entry name" value="HTH_ICLR"/>
    <property type="match status" value="1"/>
</dbReference>
<evidence type="ECO:0000259" key="4">
    <source>
        <dbReference type="PROSITE" id="PS51077"/>
    </source>
</evidence>
<dbReference type="EMBL" id="JAOVZR010000001">
    <property type="protein sequence ID" value="MCY0150583.1"/>
    <property type="molecule type" value="Genomic_DNA"/>
</dbReference>
<dbReference type="InterPro" id="IPR005471">
    <property type="entry name" value="Tscrpt_reg_IclR_N"/>
</dbReference>
<accession>A0ABT3ZFR3</accession>
<dbReference type="PROSITE" id="PS51078">
    <property type="entry name" value="ICLR_ED"/>
    <property type="match status" value="1"/>
</dbReference>
<evidence type="ECO:0000313" key="6">
    <source>
        <dbReference type="EMBL" id="MCY0150583.1"/>
    </source>
</evidence>
<evidence type="ECO:0000256" key="2">
    <source>
        <dbReference type="ARBA" id="ARBA00023125"/>
    </source>
</evidence>
<dbReference type="NCBIfam" id="NF045644">
    <property type="entry name" value="TransRegBhcR"/>
    <property type="match status" value="1"/>
</dbReference>
<dbReference type="InterPro" id="IPR036390">
    <property type="entry name" value="WH_DNA-bd_sf"/>
</dbReference>
<dbReference type="Proteomes" id="UP001073227">
    <property type="component" value="Unassembled WGS sequence"/>
</dbReference>
<reference evidence="6" key="1">
    <citation type="submission" date="2022-10" db="EMBL/GenBank/DDBJ databases">
        <title>Hoeflea sp. G2-23, isolated from marine algae.</title>
        <authorList>
            <person name="Kristyanto S."/>
            <person name="Kim J.M."/>
            <person name="Jeon C.O."/>
        </authorList>
    </citation>
    <scope>NUCLEOTIDE SEQUENCE</scope>
    <source>
        <strain evidence="6">G2-23</strain>
    </source>
</reference>
<dbReference type="SMART" id="SM00346">
    <property type="entry name" value="HTH_ICLR"/>
    <property type="match status" value="1"/>
</dbReference>
<protein>
    <submittedName>
        <fullName evidence="6">IclR family transcriptional regulator</fullName>
    </submittedName>
</protein>
<keyword evidence="3" id="KW-0804">Transcription</keyword>
<dbReference type="InterPro" id="IPR036388">
    <property type="entry name" value="WH-like_DNA-bd_sf"/>
</dbReference>
<feature type="domain" description="HTH iclR-type" evidence="4">
    <location>
        <begin position="24"/>
        <end position="85"/>
    </location>
</feature>
<gene>
    <name evidence="6" type="ORF">OEG84_23480</name>
</gene>
<keyword evidence="7" id="KW-1185">Reference proteome</keyword>
<sequence>MKQAQARNRGRPKAFNDKSESAVIQSLDRAIDVLKTVADSPGLSLTEIAEARGQSPATVYRILTTLSRHRFTEYDEVSQLWFVGLEAFRTGMGFLDRTQLSERSRPIMQRIMAETGETANLAILDGGEVIFVSQIETHEPIRAFFRPGTRSPGHASGIGKAIMAYLGDETIGLRLPSALSGHTANTIIDHGALRRELAETRARGWAVDNEERTEGMRCIAAPVFNSFGEPVAGVSLSGPSVRVRPERDAEFGALIVRAADEITRSTGGVSPKDLPVTAPRSGFDVASAAAGIGDTHGAC</sequence>
<dbReference type="Gene3D" id="1.10.10.10">
    <property type="entry name" value="Winged helix-like DNA-binding domain superfamily/Winged helix DNA-binding domain"/>
    <property type="match status" value="1"/>
</dbReference>
<keyword evidence="1" id="KW-0805">Transcription regulation</keyword>
<dbReference type="InterPro" id="IPR029016">
    <property type="entry name" value="GAF-like_dom_sf"/>
</dbReference>
<dbReference type="PANTHER" id="PTHR30136">
    <property type="entry name" value="HELIX-TURN-HELIX TRANSCRIPTIONAL REGULATOR, ICLR FAMILY"/>
    <property type="match status" value="1"/>
</dbReference>
<evidence type="ECO:0000313" key="7">
    <source>
        <dbReference type="Proteomes" id="UP001073227"/>
    </source>
</evidence>
<dbReference type="SUPFAM" id="SSF55781">
    <property type="entry name" value="GAF domain-like"/>
    <property type="match status" value="1"/>
</dbReference>
<dbReference type="RefSeq" id="WP_267656012.1">
    <property type="nucleotide sequence ID" value="NZ_JAOVZR010000001.1"/>
</dbReference>
<proteinExistence type="predicted"/>